<dbReference type="GO" id="GO:0006164">
    <property type="term" value="P:purine nucleotide biosynthetic process"/>
    <property type="evidence" value="ECO:0007669"/>
    <property type="project" value="UniProtKB-KW"/>
</dbReference>
<evidence type="ECO:0000256" key="3">
    <source>
        <dbReference type="ARBA" id="ARBA00022563"/>
    </source>
</evidence>
<dbReference type="GO" id="GO:0005829">
    <property type="term" value="C:cytosol"/>
    <property type="evidence" value="ECO:0007669"/>
    <property type="project" value="TreeGrafter"/>
</dbReference>
<sequence length="297" mass="31452">MAADIIDGKKIAADIRGEVKEQVEELLEQGDVRPGLSVVLVGDNPASAVYVRMKAKACEETGIKSEVIKMEKETTQQELEDVIDRLNADPSVHGILVQLPLPEQIVERDIIMRIAPEKDVDGFHPVNVGRMVIGDPSAFRPATPAGVVEMLMRTGHDPSGKRVVIVGRSNIVGKPLAVLLMQKMKGGNATVTVAHSRTQDLAAVMREADILVAAIGAAEFVKGDNVKPGAVVIDVGVNRLDDASTEKGYRLVGDVAYDEAAEVAAAITPVPGGVGPMTIAMLLTNCIKAAREISGIS</sequence>
<evidence type="ECO:0000256" key="12">
    <source>
        <dbReference type="ARBA" id="ARBA00036357"/>
    </source>
</evidence>
<dbReference type="PRINTS" id="PR00085">
    <property type="entry name" value="THFDHDRGNASE"/>
</dbReference>
<dbReference type="Proteomes" id="UP000702544">
    <property type="component" value="Unassembled WGS sequence"/>
</dbReference>
<comment type="function">
    <text evidence="13">Catalyzes the oxidation of 5,10-methylenetetrahydrofolate to 5,10-methenyltetrahydrofolate and then the hydrolysis of 5,10-methenyltetrahydrofolate to 10-formyltetrahydrofolate.</text>
</comment>
<feature type="binding site" evidence="13">
    <location>
        <begin position="167"/>
        <end position="169"/>
    </location>
    <ligand>
        <name>NADP(+)</name>
        <dbReference type="ChEBI" id="CHEBI:58349"/>
    </ligand>
</feature>
<comment type="subunit">
    <text evidence="2 13">Homodimer.</text>
</comment>
<gene>
    <name evidence="13 16" type="primary">folD</name>
    <name evidence="16" type="ORF">GWO12_03550</name>
</gene>
<accession>A0AAE5C849</accession>
<name>A0AAE5C849_9BACT</name>
<dbReference type="InterPro" id="IPR020630">
    <property type="entry name" value="THF_DH/CycHdrlase_cat_dom"/>
</dbReference>
<evidence type="ECO:0000259" key="15">
    <source>
        <dbReference type="Pfam" id="PF02882"/>
    </source>
</evidence>
<keyword evidence="10 13" id="KW-0486">Methionine biosynthesis</keyword>
<keyword evidence="6 13" id="KW-0378">Hydrolase</keyword>
<feature type="domain" description="Tetrahydrofolate dehydrogenase/cyclohydrolase catalytic" evidence="14">
    <location>
        <begin position="6"/>
        <end position="121"/>
    </location>
</feature>
<evidence type="ECO:0000256" key="6">
    <source>
        <dbReference type="ARBA" id="ARBA00022801"/>
    </source>
</evidence>
<feature type="binding site" evidence="13">
    <location>
        <position position="237"/>
    </location>
    <ligand>
        <name>NADP(+)</name>
        <dbReference type="ChEBI" id="CHEBI:58349"/>
    </ligand>
</feature>
<keyword evidence="11 13" id="KW-0511">Multifunctional enzyme</keyword>
<evidence type="ECO:0000256" key="10">
    <source>
        <dbReference type="ARBA" id="ARBA00023167"/>
    </source>
</evidence>
<evidence type="ECO:0000256" key="5">
    <source>
        <dbReference type="ARBA" id="ARBA00022755"/>
    </source>
</evidence>
<dbReference type="EMBL" id="JAACAK010000028">
    <property type="protein sequence ID" value="NIR74176.1"/>
    <property type="molecule type" value="Genomic_DNA"/>
</dbReference>
<dbReference type="Pfam" id="PF00763">
    <property type="entry name" value="THF_DHG_CYH"/>
    <property type="match status" value="1"/>
</dbReference>
<evidence type="ECO:0000256" key="1">
    <source>
        <dbReference type="ARBA" id="ARBA00004777"/>
    </source>
</evidence>
<feature type="domain" description="Tetrahydrofolate dehydrogenase/cyclohydrolase NAD(P)-binding" evidence="15">
    <location>
        <begin position="141"/>
        <end position="292"/>
    </location>
</feature>
<dbReference type="InterPro" id="IPR036291">
    <property type="entry name" value="NAD(P)-bd_dom_sf"/>
</dbReference>
<dbReference type="GO" id="GO:0009086">
    <property type="term" value="P:methionine biosynthetic process"/>
    <property type="evidence" value="ECO:0007669"/>
    <property type="project" value="UniProtKB-KW"/>
</dbReference>
<dbReference type="PANTHER" id="PTHR48099">
    <property type="entry name" value="C-1-TETRAHYDROFOLATE SYNTHASE, CYTOPLASMIC-RELATED"/>
    <property type="match status" value="1"/>
</dbReference>
<dbReference type="NCBIfam" id="NF010783">
    <property type="entry name" value="PRK14186.1"/>
    <property type="match status" value="1"/>
</dbReference>
<dbReference type="InterPro" id="IPR020867">
    <property type="entry name" value="THF_DH/CycHdrlase_CS"/>
</dbReference>
<dbReference type="PROSITE" id="PS00767">
    <property type="entry name" value="THF_DHG_CYH_2"/>
    <property type="match status" value="1"/>
</dbReference>
<proteinExistence type="inferred from homology"/>
<dbReference type="HAMAP" id="MF_01576">
    <property type="entry name" value="THF_DHG_CYH"/>
    <property type="match status" value="1"/>
</dbReference>
<dbReference type="GO" id="GO:0000105">
    <property type="term" value="P:L-histidine biosynthetic process"/>
    <property type="evidence" value="ECO:0007669"/>
    <property type="project" value="UniProtKB-KW"/>
</dbReference>
<dbReference type="InterPro" id="IPR000672">
    <property type="entry name" value="THF_DH/CycHdrlase"/>
</dbReference>
<keyword evidence="4 13" id="KW-0028">Amino-acid biosynthesis</keyword>
<dbReference type="InterPro" id="IPR046346">
    <property type="entry name" value="Aminoacid_DH-like_N_sf"/>
</dbReference>
<dbReference type="SUPFAM" id="SSF51735">
    <property type="entry name" value="NAD(P)-binding Rossmann-fold domains"/>
    <property type="match status" value="1"/>
</dbReference>
<keyword evidence="8 13" id="KW-0560">Oxidoreductase</keyword>
<protein>
    <recommendedName>
        <fullName evidence="13">Bifunctional protein FolD</fullName>
    </recommendedName>
    <domain>
        <recommendedName>
            <fullName evidence="13">Methylenetetrahydrofolate dehydrogenase</fullName>
            <ecNumber evidence="13">1.5.1.5</ecNumber>
        </recommendedName>
    </domain>
    <domain>
        <recommendedName>
            <fullName evidence="13">Methenyltetrahydrofolate cyclohydrolase</fullName>
            <ecNumber evidence="13">3.5.4.9</ecNumber>
        </recommendedName>
    </domain>
</protein>
<evidence type="ECO:0000256" key="8">
    <source>
        <dbReference type="ARBA" id="ARBA00023002"/>
    </source>
</evidence>
<dbReference type="FunFam" id="3.40.50.720:FF:000006">
    <property type="entry name" value="Bifunctional protein FolD"/>
    <property type="match status" value="1"/>
</dbReference>
<keyword evidence="3 13" id="KW-0554">One-carbon metabolism</keyword>
<evidence type="ECO:0000256" key="7">
    <source>
        <dbReference type="ARBA" id="ARBA00022857"/>
    </source>
</evidence>
<dbReference type="Pfam" id="PF02882">
    <property type="entry name" value="THF_DHG_CYH_C"/>
    <property type="match status" value="1"/>
</dbReference>
<dbReference type="InterPro" id="IPR020631">
    <property type="entry name" value="THF_DH/CycHdrlase_NAD-bd_dom"/>
</dbReference>
<reference evidence="16 17" key="1">
    <citation type="submission" date="2020-01" db="EMBL/GenBank/DDBJ databases">
        <title>Genomes assembled from Gulf of Kutch pelagic sediment metagenomes.</title>
        <authorList>
            <person name="Chandrashekar M."/>
            <person name="Mahajan M.S."/>
            <person name="Dave K.J."/>
            <person name="Vatsa P."/>
            <person name="Nathani N.M."/>
        </authorList>
    </citation>
    <scope>NUCLEOTIDE SEQUENCE [LARGE SCALE GENOMIC DNA]</scope>
    <source>
        <strain evidence="16">KS3-K002</strain>
    </source>
</reference>
<comment type="caution">
    <text evidence="13">Lacks conserved residue(s) required for the propagation of feature annotation.</text>
</comment>
<dbReference type="PANTHER" id="PTHR48099:SF5">
    <property type="entry name" value="C-1-TETRAHYDROFOLATE SYNTHASE, CYTOPLASMIC"/>
    <property type="match status" value="1"/>
</dbReference>
<comment type="pathway">
    <text evidence="1 13">One-carbon metabolism; tetrahydrofolate interconversion.</text>
</comment>
<evidence type="ECO:0000256" key="2">
    <source>
        <dbReference type="ARBA" id="ARBA00011738"/>
    </source>
</evidence>
<dbReference type="AlphaFoldDB" id="A0AAE5C849"/>
<keyword evidence="5 13" id="KW-0658">Purine biosynthesis</keyword>
<evidence type="ECO:0000256" key="9">
    <source>
        <dbReference type="ARBA" id="ARBA00023102"/>
    </source>
</evidence>
<dbReference type="FunFam" id="3.40.50.10860:FF:000001">
    <property type="entry name" value="Bifunctional protein FolD"/>
    <property type="match status" value="1"/>
</dbReference>
<organism evidence="16 17">
    <name type="scientific">Candidatus Kutchimonas denitrificans</name>
    <dbReference type="NCBI Taxonomy" id="3056748"/>
    <lineage>
        <taxon>Bacteria</taxon>
        <taxon>Pseudomonadati</taxon>
        <taxon>Gemmatimonadota</taxon>
        <taxon>Gemmatimonadia</taxon>
        <taxon>Candidatus Palauibacterales</taxon>
        <taxon>Candidatus Palauibacteraceae</taxon>
        <taxon>Candidatus Kutchimonas</taxon>
    </lineage>
</organism>
<dbReference type="Gene3D" id="3.40.50.10860">
    <property type="entry name" value="Leucine Dehydrogenase, chain A, domain 1"/>
    <property type="match status" value="1"/>
</dbReference>
<evidence type="ECO:0000256" key="4">
    <source>
        <dbReference type="ARBA" id="ARBA00022605"/>
    </source>
</evidence>
<keyword evidence="7 13" id="KW-0521">NADP</keyword>
<evidence type="ECO:0000256" key="13">
    <source>
        <dbReference type="HAMAP-Rule" id="MF_01576"/>
    </source>
</evidence>
<dbReference type="GO" id="GO:0035999">
    <property type="term" value="P:tetrahydrofolate interconversion"/>
    <property type="evidence" value="ECO:0007669"/>
    <property type="project" value="UniProtKB-UniRule"/>
</dbReference>
<keyword evidence="9 13" id="KW-0368">Histidine biosynthesis</keyword>
<dbReference type="CDD" id="cd01080">
    <property type="entry name" value="NAD_bind_m-THF_DH_Cyclohyd"/>
    <property type="match status" value="1"/>
</dbReference>
<dbReference type="SUPFAM" id="SSF53223">
    <property type="entry name" value="Aminoacid dehydrogenase-like, N-terminal domain"/>
    <property type="match status" value="1"/>
</dbReference>
<dbReference type="EC" id="1.5.1.5" evidence="13"/>
<evidence type="ECO:0000313" key="16">
    <source>
        <dbReference type="EMBL" id="NIR74176.1"/>
    </source>
</evidence>
<dbReference type="GO" id="GO:0004488">
    <property type="term" value="F:methylenetetrahydrofolate dehydrogenase (NADP+) activity"/>
    <property type="evidence" value="ECO:0007669"/>
    <property type="project" value="UniProtKB-UniRule"/>
</dbReference>
<evidence type="ECO:0000259" key="14">
    <source>
        <dbReference type="Pfam" id="PF00763"/>
    </source>
</evidence>
<comment type="similarity">
    <text evidence="13">Belongs to the tetrahydrofolate dehydrogenase/cyclohydrolase family.</text>
</comment>
<dbReference type="GO" id="GO:0004477">
    <property type="term" value="F:methenyltetrahydrofolate cyclohydrolase activity"/>
    <property type="evidence" value="ECO:0007669"/>
    <property type="project" value="UniProtKB-UniRule"/>
</dbReference>
<dbReference type="EC" id="3.5.4.9" evidence="13"/>
<evidence type="ECO:0000313" key="17">
    <source>
        <dbReference type="Proteomes" id="UP000702544"/>
    </source>
</evidence>
<comment type="catalytic activity">
    <reaction evidence="12 13">
        <text>(6R)-5,10-methenyltetrahydrofolate + H2O = (6R)-10-formyltetrahydrofolate + H(+)</text>
        <dbReference type="Rhea" id="RHEA:23700"/>
        <dbReference type="ChEBI" id="CHEBI:15377"/>
        <dbReference type="ChEBI" id="CHEBI:15378"/>
        <dbReference type="ChEBI" id="CHEBI:57455"/>
        <dbReference type="ChEBI" id="CHEBI:195366"/>
        <dbReference type="EC" id="3.5.4.9"/>
    </reaction>
</comment>
<evidence type="ECO:0000256" key="11">
    <source>
        <dbReference type="ARBA" id="ARBA00023268"/>
    </source>
</evidence>
<comment type="caution">
    <text evidence="16">The sequence shown here is derived from an EMBL/GenBank/DDBJ whole genome shotgun (WGS) entry which is preliminary data.</text>
</comment>
<comment type="catalytic activity">
    <reaction evidence="13">
        <text>(6R)-5,10-methylene-5,6,7,8-tetrahydrofolate + NADP(+) = (6R)-5,10-methenyltetrahydrofolate + NADPH</text>
        <dbReference type="Rhea" id="RHEA:22812"/>
        <dbReference type="ChEBI" id="CHEBI:15636"/>
        <dbReference type="ChEBI" id="CHEBI:57455"/>
        <dbReference type="ChEBI" id="CHEBI:57783"/>
        <dbReference type="ChEBI" id="CHEBI:58349"/>
        <dbReference type="EC" id="1.5.1.5"/>
    </reaction>
</comment>
<dbReference type="Gene3D" id="3.40.50.720">
    <property type="entry name" value="NAD(P)-binding Rossmann-like Domain"/>
    <property type="match status" value="1"/>
</dbReference>